<keyword evidence="5 8" id="KW-0663">Pyridoxal phosphate</keyword>
<dbReference type="Pfam" id="PF00266">
    <property type="entry name" value="Aminotran_5"/>
    <property type="match status" value="1"/>
</dbReference>
<evidence type="ECO:0000256" key="2">
    <source>
        <dbReference type="ARBA" id="ARBA00010447"/>
    </source>
</evidence>
<dbReference type="PROSITE" id="PS00595">
    <property type="entry name" value="AA_TRANSFER_CLASS_5"/>
    <property type="match status" value="1"/>
</dbReference>
<comment type="similarity">
    <text evidence="2 8">Belongs to the class-V pyridoxal-phosphate-dependent aminotransferase family. Csd subfamily.</text>
</comment>
<dbReference type="NCBIfam" id="TIGR01979">
    <property type="entry name" value="sufS"/>
    <property type="match status" value="1"/>
</dbReference>
<accession>A0A5B0EGX1</accession>
<reference evidence="11 12" key="1">
    <citation type="submission" date="2019-07" db="EMBL/GenBank/DDBJ databases">
        <title>Analysis of the biochemical properties, biological activity and biotechnological potential of siderophores and biosurfactants produced by Antarctic psychrotolerant bacteria.</title>
        <authorList>
            <person name="Styczynski M."/>
            <person name="Krucon T."/>
            <person name="Decewicz P."/>
            <person name="Dziewit L."/>
        </authorList>
    </citation>
    <scope>NUCLEOTIDE SEQUENCE [LARGE SCALE GENOMIC DNA]</scope>
    <source>
        <strain evidence="11 12">ANT_H27</strain>
    </source>
</reference>
<evidence type="ECO:0000256" key="4">
    <source>
        <dbReference type="ARBA" id="ARBA00022679"/>
    </source>
</evidence>
<feature type="domain" description="Aminotransferase class V" evidence="10">
    <location>
        <begin position="50"/>
        <end position="432"/>
    </location>
</feature>
<evidence type="ECO:0000259" key="10">
    <source>
        <dbReference type="Pfam" id="PF00266"/>
    </source>
</evidence>
<evidence type="ECO:0000256" key="3">
    <source>
        <dbReference type="ARBA" id="ARBA00012239"/>
    </source>
</evidence>
<dbReference type="OrthoDB" id="9804366at2"/>
<dbReference type="EC" id="2.8.1.7" evidence="3 8"/>
<dbReference type="Gene3D" id="3.90.1150.10">
    <property type="entry name" value="Aspartate Aminotransferase, domain 1"/>
    <property type="match status" value="1"/>
</dbReference>
<comment type="catalytic activity">
    <reaction evidence="6 8">
        <text>(sulfur carrier)-H + L-cysteine = (sulfur carrier)-SH + L-alanine</text>
        <dbReference type="Rhea" id="RHEA:43892"/>
        <dbReference type="Rhea" id="RHEA-COMP:14737"/>
        <dbReference type="Rhea" id="RHEA-COMP:14739"/>
        <dbReference type="ChEBI" id="CHEBI:29917"/>
        <dbReference type="ChEBI" id="CHEBI:35235"/>
        <dbReference type="ChEBI" id="CHEBI:57972"/>
        <dbReference type="ChEBI" id="CHEBI:64428"/>
        <dbReference type="EC" id="2.8.1.7"/>
    </reaction>
</comment>
<evidence type="ECO:0000256" key="8">
    <source>
        <dbReference type="RuleBase" id="RU004506"/>
    </source>
</evidence>
<evidence type="ECO:0000256" key="6">
    <source>
        <dbReference type="ARBA" id="ARBA00050776"/>
    </source>
</evidence>
<dbReference type="Gene3D" id="3.40.640.10">
    <property type="entry name" value="Type I PLP-dependent aspartate aminotransferase-like (Major domain)"/>
    <property type="match status" value="1"/>
</dbReference>
<dbReference type="RefSeq" id="WP_149619237.1">
    <property type="nucleotide sequence ID" value="NZ_VOBL01000006.1"/>
</dbReference>
<dbReference type="PANTHER" id="PTHR43586">
    <property type="entry name" value="CYSTEINE DESULFURASE"/>
    <property type="match status" value="1"/>
</dbReference>
<organism evidence="11 12">
    <name type="scientific">Paeniglutamicibacter gangotriensis</name>
    <dbReference type="NCBI Taxonomy" id="254787"/>
    <lineage>
        <taxon>Bacteria</taxon>
        <taxon>Bacillati</taxon>
        <taxon>Actinomycetota</taxon>
        <taxon>Actinomycetes</taxon>
        <taxon>Micrococcales</taxon>
        <taxon>Micrococcaceae</taxon>
        <taxon>Paeniglutamicibacter</taxon>
    </lineage>
</organism>
<comment type="caution">
    <text evidence="11">The sequence shown here is derived from an EMBL/GenBank/DDBJ whole genome shotgun (WGS) entry which is preliminary data.</text>
</comment>
<dbReference type="GO" id="GO:0030170">
    <property type="term" value="F:pyridoxal phosphate binding"/>
    <property type="evidence" value="ECO:0007669"/>
    <property type="project" value="UniProtKB-UniRule"/>
</dbReference>
<dbReference type="InterPro" id="IPR015421">
    <property type="entry name" value="PyrdxlP-dep_Trfase_major"/>
</dbReference>
<dbReference type="PANTHER" id="PTHR43586:SF8">
    <property type="entry name" value="CYSTEINE DESULFURASE 1, CHLOROPLASTIC"/>
    <property type="match status" value="1"/>
</dbReference>
<gene>
    <name evidence="11" type="primary">sufS</name>
    <name evidence="11" type="ORF">FQ154_07520</name>
</gene>
<dbReference type="CDD" id="cd06453">
    <property type="entry name" value="SufS_like"/>
    <property type="match status" value="1"/>
</dbReference>
<keyword evidence="4 8" id="KW-0808">Transferase</keyword>
<evidence type="ECO:0000256" key="7">
    <source>
        <dbReference type="RuleBase" id="RU004504"/>
    </source>
</evidence>
<evidence type="ECO:0000256" key="1">
    <source>
        <dbReference type="ARBA" id="ARBA00001933"/>
    </source>
</evidence>
<comment type="function">
    <text evidence="8">Catalyzes the removal of elemental sulfur and selenium atoms from L-cysteine, L-cystine, L-selenocysteine, and L-selenocystine to produce L-alanine.</text>
</comment>
<dbReference type="InterPro" id="IPR000192">
    <property type="entry name" value="Aminotrans_V_dom"/>
</dbReference>
<protein>
    <recommendedName>
        <fullName evidence="3 8">Cysteine desulfurase</fullName>
        <ecNumber evidence="3 8">2.8.1.7</ecNumber>
    </recommendedName>
</protein>
<name>A0A5B0EGX1_9MICC</name>
<dbReference type="EMBL" id="VOBL01000006">
    <property type="protein sequence ID" value="KAA0977682.1"/>
    <property type="molecule type" value="Genomic_DNA"/>
</dbReference>
<dbReference type="GO" id="GO:0031071">
    <property type="term" value="F:cysteine desulfurase activity"/>
    <property type="evidence" value="ECO:0007669"/>
    <property type="project" value="UniProtKB-UniRule"/>
</dbReference>
<proteinExistence type="inferred from homology"/>
<feature type="region of interest" description="Disordered" evidence="9">
    <location>
        <begin position="1"/>
        <end position="24"/>
    </location>
</feature>
<dbReference type="Proteomes" id="UP000323856">
    <property type="component" value="Unassembled WGS sequence"/>
</dbReference>
<evidence type="ECO:0000313" key="11">
    <source>
        <dbReference type="EMBL" id="KAA0977682.1"/>
    </source>
</evidence>
<dbReference type="GO" id="GO:0006534">
    <property type="term" value="P:cysteine metabolic process"/>
    <property type="evidence" value="ECO:0007669"/>
    <property type="project" value="UniProtKB-UniRule"/>
</dbReference>
<dbReference type="InterPro" id="IPR020578">
    <property type="entry name" value="Aminotrans_V_PyrdxlP_BS"/>
</dbReference>
<dbReference type="SUPFAM" id="SSF53383">
    <property type="entry name" value="PLP-dependent transferases"/>
    <property type="match status" value="1"/>
</dbReference>
<evidence type="ECO:0000313" key="12">
    <source>
        <dbReference type="Proteomes" id="UP000323856"/>
    </source>
</evidence>
<evidence type="ECO:0000256" key="9">
    <source>
        <dbReference type="SAM" id="MobiDB-lite"/>
    </source>
</evidence>
<dbReference type="InterPro" id="IPR015422">
    <property type="entry name" value="PyrdxlP-dep_Trfase_small"/>
</dbReference>
<comment type="cofactor">
    <cofactor evidence="1 7">
        <name>pyridoxal 5'-phosphate</name>
        <dbReference type="ChEBI" id="CHEBI:597326"/>
    </cofactor>
</comment>
<dbReference type="AlphaFoldDB" id="A0A5B0EGX1"/>
<sequence length="447" mass="47309">MKPPSEDPHVSSALPTTQDTLPRPLDDAEASRLRADFPILSRSVNGTPLTYLDSGATSQKPTCVYEAEQHFYENFNAAVHRGAHSLAVEATDIFEQSRTDVAGFIGAKDNEVIWTSNATEALNLLTYSFGNASAGLGGEAARAFALGPGDEIVVTELEHHANLIPWQELALRTGATLKFIPVDETGALRMDLAEQIVTPATRILAFTHVSNVLGTVIDVRALVALAQSVGALTVLDGCQSVPHLPVNVKDLSVDFMAFSGHKMLGPTGIGGLYGRAALLDAIPPFLTGGSMITSVTMEKAEYLPSPMRFEAGTQRIAQAHGLATAVSYLSEVGMDRIAAWEELLGERMLTGLGSIPGVRVLGPGPGAARIGTAPFIIEGVHPHDVGQFLDSRGVAVRVGHHCAQPLHRALGVVSSTRASTYLYNTTSDIDALLNAVADVRGYFGVGK</sequence>
<dbReference type="InterPro" id="IPR010970">
    <property type="entry name" value="Cys_dSase_SufS"/>
</dbReference>
<dbReference type="InterPro" id="IPR015424">
    <property type="entry name" value="PyrdxlP-dep_Trfase"/>
</dbReference>
<evidence type="ECO:0000256" key="5">
    <source>
        <dbReference type="ARBA" id="ARBA00022898"/>
    </source>
</evidence>